<evidence type="ECO:0000313" key="2">
    <source>
        <dbReference type="EMBL" id="TWT93852.1"/>
    </source>
</evidence>
<protein>
    <submittedName>
        <fullName evidence="2">Uncharacterized protein</fullName>
    </submittedName>
</protein>
<evidence type="ECO:0000256" key="1">
    <source>
        <dbReference type="SAM" id="MobiDB-lite"/>
    </source>
</evidence>
<keyword evidence="3" id="KW-1185">Reference proteome</keyword>
<name>A0A5C6A1X1_9BACT</name>
<dbReference type="AlphaFoldDB" id="A0A5C6A1X1"/>
<proteinExistence type="predicted"/>
<dbReference type="EMBL" id="SJPN01000008">
    <property type="protein sequence ID" value="TWT93852.1"/>
    <property type="molecule type" value="Genomic_DNA"/>
</dbReference>
<organism evidence="2 3">
    <name type="scientific">Stieleria varia</name>
    <dbReference type="NCBI Taxonomy" id="2528005"/>
    <lineage>
        <taxon>Bacteria</taxon>
        <taxon>Pseudomonadati</taxon>
        <taxon>Planctomycetota</taxon>
        <taxon>Planctomycetia</taxon>
        <taxon>Pirellulales</taxon>
        <taxon>Pirellulaceae</taxon>
        <taxon>Stieleria</taxon>
    </lineage>
</organism>
<dbReference type="Proteomes" id="UP000320176">
    <property type="component" value="Unassembled WGS sequence"/>
</dbReference>
<reference evidence="2 3" key="1">
    <citation type="submission" date="2019-02" db="EMBL/GenBank/DDBJ databases">
        <title>Deep-cultivation of Planctomycetes and their phenomic and genomic characterization uncovers novel biology.</title>
        <authorList>
            <person name="Wiegand S."/>
            <person name="Jogler M."/>
            <person name="Boedeker C."/>
            <person name="Pinto D."/>
            <person name="Vollmers J."/>
            <person name="Rivas-Marin E."/>
            <person name="Kohn T."/>
            <person name="Peeters S.H."/>
            <person name="Heuer A."/>
            <person name="Rast P."/>
            <person name="Oberbeckmann S."/>
            <person name="Bunk B."/>
            <person name="Jeske O."/>
            <person name="Meyerdierks A."/>
            <person name="Storesund J.E."/>
            <person name="Kallscheuer N."/>
            <person name="Luecker S."/>
            <person name="Lage O.M."/>
            <person name="Pohl T."/>
            <person name="Merkel B.J."/>
            <person name="Hornburger P."/>
            <person name="Mueller R.-W."/>
            <person name="Bruemmer F."/>
            <person name="Labrenz M."/>
            <person name="Spormann A.M."/>
            <person name="Op Den Camp H."/>
            <person name="Overmann J."/>
            <person name="Amann R."/>
            <person name="Jetten M.S.M."/>
            <person name="Mascher T."/>
            <person name="Medema M.H."/>
            <person name="Devos D.P."/>
            <person name="Kaster A.-K."/>
            <person name="Ovreas L."/>
            <person name="Rohde M."/>
            <person name="Galperin M.Y."/>
            <person name="Jogler C."/>
        </authorList>
    </citation>
    <scope>NUCLEOTIDE SEQUENCE [LARGE SCALE GENOMIC DNA]</scope>
    <source>
        <strain evidence="2 3">Pla52n</strain>
    </source>
</reference>
<sequence length="58" mass="6258">MITETTISIETVHGLSFPLIVQESSTTKTPGVVDSATNEVLPTTRNGTRQNSQRTTNP</sequence>
<accession>A0A5C6A1X1</accession>
<evidence type="ECO:0000313" key="3">
    <source>
        <dbReference type="Proteomes" id="UP000320176"/>
    </source>
</evidence>
<gene>
    <name evidence="2" type="ORF">Pla52n_56800</name>
</gene>
<comment type="caution">
    <text evidence="2">The sequence shown here is derived from an EMBL/GenBank/DDBJ whole genome shotgun (WGS) entry which is preliminary data.</text>
</comment>
<dbReference type="RefSeq" id="WP_342190419.1">
    <property type="nucleotide sequence ID" value="NZ_CP151726.1"/>
</dbReference>
<feature type="region of interest" description="Disordered" evidence="1">
    <location>
        <begin position="23"/>
        <end position="58"/>
    </location>
</feature>